<feature type="non-terminal residue" evidence="7">
    <location>
        <position position="232"/>
    </location>
</feature>
<proteinExistence type="inferred from homology"/>
<dbReference type="InterPro" id="IPR002401">
    <property type="entry name" value="Cyt_P450_E_grp-I"/>
</dbReference>
<evidence type="ECO:0008006" key="9">
    <source>
        <dbReference type="Google" id="ProtNLM"/>
    </source>
</evidence>
<dbReference type="PRINTS" id="PR00385">
    <property type="entry name" value="P450"/>
</dbReference>
<dbReference type="Proteomes" id="UP001145021">
    <property type="component" value="Unassembled WGS sequence"/>
</dbReference>
<accession>A0A9W8CIW2</accession>
<evidence type="ECO:0000256" key="1">
    <source>
        <dbReference type="ARBA" id="ARBA00001971"/>
    </source>
</evidence>
<sequence>ALDSVLKNENPDTNFAMSTSQATAEVTAFLVANSASTSETMCWTLHHMLLNPNTYNRAINEVRAKFSHSHTVTYHECKAHLPYIEACIYESMRIHAISGSVLPRVVPKGGVTMQGHFLPQGTTVAVNIAGVSHHKQTWHSPSNPEAKRNASAFSFGARSCPGRNLAMRQMLVVLANVFKNFDFEIPEDALFKPEFLDRHGYPQVMPSVQSIMIGPKYPERDCRIIVRRVPKY</sequence>
<dbReference type="EMBL" id="JANBOH010000234">
    <property type="protein sequence ID" value="KAJ1643650.1"/>
    <property type="molecule type" value="Genomic_DNA"/>
</dbReference>
<dbReference type="InterPro" id="IPR036396">
    <property type="entry name" value="Cyt_P450_sf"/>
</dbReference>
<evidence type="ECO:0000313" key="8">
    <source>
        <dbReference type="Proteomes" id="UP001145021"/>
    </source>
</evidence>
<keyword evidence="6" id="KW-0503">Monooxygenase</keyword>
<keyword evidence="5 6" id="KW-0349">Heme</keyword>
<name>A0A9W8CIW2_9FUNG</name>
<dbReference type="GO" id="GO:0016705">
    <property type="term" value="F:oxidoreductase activity, acting on paired donors, with incorporation or reduction of molecular oxygen"/>
    <property type="evidence" value="ECO:0007669"/>
    <property type="project" value="InterPro"/>
</dbReference>
<dbReference type="GO" id="GO:0005506">
    <property type="term" value="F:iron ion binding"/>
    <property type="evidence" value="ECO:0007669"/>
    <property type="project" value="InterPro"/>
</dbReference>
<comment type="similarity">
    <text evidence="6">Belongs to the cytochrome P450 family.</text>
</comment>
<dbReference type="PANTHER" id="PTHR24305:SF235">
    <property type="entry name" value="CYTOCHROME P450 MONOOXYGENASE APDB-RELATED"/>
    <property type="match status" value="1"/>
</dbReference>
<gene>
    <name evidence="7" type="ORF">LPJ64_004602</name>
</gene>
<protein>
    <recommendedName>
        <fullName evidence="9">Cytochrome P450</fullName>
    </recommendedName>
</protein>
<dbReference type="InterPro" id="IPR017972">
    <property type="entry name" value="Cyt_P450_CS"/>
</dbReference>
<keyword evidence="2 5" id="KW-0479">Metal-binding</keyword>
<dbReference type="PROSITE" id="PS00086">
    <property type="entry name" value="CYTOCHROME_P450"/>
    <property type="match status" value="1"/>
</dbReference>
<dbReference type="GO" id="GO:0044550">
    <property type="term" value="P:secondary metabolite biosynthetic process"/>
    <property type="evidence" value="ECO:0007669"/>
    <property type="project" value="UniProtKB-ARBA"/>
</dbReference>
<keyword evidence="8" id="KW-1185">Reference proteome</keyword>
<dbReference type="GO" id="GO:0004497">
    <property type="term" value="F:monooxygenase activity"/>
    <property type="evidence" value="ECO:0007669"/>
    <property type="project" value="UniProtKB-KW"/>
</dbReference>
<dbReference type="InterPro" id="IPR001128">
    <property type="entry name" value="Cyt_P450"/>
</dbReference>
<dbReference type="InterPro" id="IPR050121">
    <property type="entry name" value="Cytochrome_P450_monoxygenase"/>
</dbReference>
<dbReference type="PRINTS" id="PR00463">
    <property type="entry name" value="EP450I"/>
</dbReference>
<evidence type="ECO:0000256" key="2">
    <source>
        <dbReference type="ARBA" id="ARBA00022723"/>
    </source>
</evidence>
<dbReference type="PANTHER" id="PTHR24305">
    <property type="entry name" value="CYTOCHROME P450"/>
    <property type="match status" value="1"/>
</dbReference>
<evidence type="ECO:0000313" key="7">
    <source>
        <dbReference type="EMBL" id="KAJ1643650.1"/>
    </source>
</evidence>
<evidence type="ECO:0000256" key="6">
    <source>
        <dbReference type="RuleBase" id="RU000461"/>
    </source>
</evidence>
<keyword evidence="4 5" id="KW-0408">Iron</keyword>
<dbReference type="SUPFAM" id="SSF48264">
    <property type="entry name" value="Cytochrome P450"/>
    <property type="match status" value="1"/>
</dbReference>
<organism evidence="7 8">
    <name type="scientific">Coemansia asiatica</name>
    <dbReference type="NCBI Taxonomy" id="1052880"/>
    <lineage>
        <taxon>Eukaryota</taxon>
        <taxon>Fungi</taxon>
        <taxon>Fungi incertae sedis</taxon>
        <taxon>Zoopagomycota</taxon>
        <taxon>Kickxellomycotina</taxon>
        <taxon>Kickxellomycetes</taxon>
        <taxon>Kickxellales</taxon>
        <taxon>Kickxellaceae</taxon>
        <taxon>Coemansia</taxon>
    </lineage>
</organism>
<reference evidence="7" key="1">
    <citation type="submission" date="2022-07" db="EMBL/GenBank/DDBJ databases">
        <title>Phylogenomic reconstructions and comparative analyses of Kickxellomycotina fungi.</title>
        <authorList>
            <person name="Reynolds N.K."/>
            <person name="Stajich J.E."/>
            <person name="Barry K."/>
            <person name="Grigoriev I.V."/>
            <person name="Crous P."/>
            <person name="Smith M.E."/>
        </authorList>
    </citation>
    <scope>NUCLEOTIDE SEQUENCE</scope>
    <source>
        <strain evidence="7">NBRC 105413</strain>
    </source>
</reference>
<dbReference type="Gene3D" id="1.10.630.10">
    <property type="entry name" value="Cytochrome P450"/>
    <property type="match status" value="1"/>
</dbReference>
<evidence type="ECO:0000256" key="4">
    <source>
        <dbReference type="ARBA" id="ARBA00023004"/>
    </source>
</evidence>
<keyword evidence="3 6" id="KW-0560">Oxidoreductase</keyword>
<evidence type="ECO:0000256" key="3">
    <source>
        <dbReference type="ARBA" id="ARBA00023002"/>
    </source>
</evidence>
<dbReference type="Pfam" id="PF00067">
    <property type="entry name" value="p450"/>
    <property type="match status" value="1"/>
</dbReference>
<dbReference type="AlphaFoldDB" id="A0A9W8CIW2"/>
<dbReference type="GO" id="GO:0020037">
    <property type="term" value="F:heme binding"/>
    <property type="evidence" value="ECO:0007669"/>
    <property type="project" value="InterPro"/>
</dbReference>
<comment type="cofactor">
    <cofactor evidence="1 5">
        <name>heme</name>
        <dbReference type="ChEBI" id="CHEBI:30413"/>
    </cofactor>
</comment>
<evidence type="ECO:0000256" key="5">
    <source>
        <dbReference type="PIRSR" id="PIRSR602401-1"/>
    </source>
</evidence>
<comment type="caution">
    <text evidence="7">The sequence shown here is derived from an EMBL/GenBank/DDBJ whole genome shotgun (WGS) entry which is preliminary data.</text>
</comment>
<feature type="binding site" description="axial binding residue" evidence="5">
    <location>
        <position position="160"/>
    </location>
    <ligand>
        <name>heme</name>
        <dbReference type="ChEBI" id="CHEBI:30413"/>
    </ligand>
    <ligandPart>
        <name>Fe</name>
        <dbReference type="ChEBI" id="CHEBI:18248"/>
    </ligandPart>
</feature>